<reference evidence="1" key="1">
    <citation type="submission" date="2020-09" db="EMBL/GenBank/DDBJ databases">
        <title>Iningainema tapete sp. nov. (Scytonemataceae, Cyanobacteria) from greenhouses in central Florida (USA) produces two types of nodularin with biosynthetic potential for microcystin-LR and anabaenopeptins.</title>
        <authorList>
            <person name="Berthold D.E."/>
            <person name="Lefler F.W."/>
            <person name="Huang I.-S."/>
            <person name="Abdulla H."/>
            <person name="Zimba P.V."/>
            <person name="Laughinghouse H.D. IV."/>
        </authorList>
    </citation>
    <scope>NUCLEOTIDE SEQUENCE</scope>
    <source>
        <strain evidence="1">BLCCT55</strain>
    </source>
</reference>
<gene>
    <name evidence="1" type="ORF">ICL16_43810</name>
</gene>
<sequence length="232" mass="26295">MSSQNSDFGKLISLNLESLSFDSFGRNPGNDIVCVAPVRTIVRREEEIVLIRRVRKVEEIDASPACPVNTIQIGSYKLTVYANAGLQNSEDTITDRKEFVRTLWNNGKLPYIANDQDKPIKVKLDIKGKWNYGPNEFNALVGSEGNQSMTSKETAEGDMLFTEPEIRPAMLVAFKIENQGGEFKYKPVAYGEQLKREITLQPGERLYFINNDQPGYYKDNDKELTVEWTIVS</sequence>
<evidence type="ECO:0000313" key="1">
    <source>
        <dbReference type="EMBL" id="MBD2778793.1"/>
    </source>
</evidence>
<dbReference type="Proteomes" id="UP000629098">
    <property type="component" value="Unassembled WGS sequence"/>
</dbReference>
<protein>
    <submittedName>
        <fullName evidence="1">Uncharacterized protein</fullName>
    </submittedName>
</protein>
<accession>A0A8J6XP92</accession>
<dbReference type="RefSeq" id="WP_190838890.1">
    <property type="nucleotide sequence ID" value="NZ_CAWPPI010000134.1"/>
</dbReference>
<comment type="caution">
    <text evidence="1">The sequence shown here is derived from an EMBL/GenBank/DDBJ whole genome shotgun (WGS) entry which is preliminary data.</text>
</comment>
<keyword evidence="2" id="KW-1185">Reference proteome</keyword>
<evidence type="ECO:0000313" key="2">
    <source>
        <dbReference type="Proteomes" id="UP000629098"/>
    </source>
</evidence>
<dbReference type="EMBL" id="JACXAE010000134">
    <property type="protein sequence ID" value="MBD2778793.1"/>
    <property type="molecule type" value="Genomic_DNA"/>
</dbReference>
<name>A0A8J6XP92_9CYAN</name>
<organism evidence="1 2">
    <name type="scientific">Iningainema tapete BLCC-T55</name>
    <dbReference type="NCBI Taxonomy" id="2748662"/>
    <lineage>
        <taxon>Bacteria</taxon>
        <taxon>Bacillati</taxon>
        <taxon>Cyanobacteriota</taxon>
        <taxon>Cyanophyceae</taxon>
        <taxon>Nostocales</taxon>
        <taxon>Scytonemataceae</taxon>
        <taxon>Iningainema tapete</taxon>
    </lineage>
</organism>
<dbReference type="AlphaFoldDB" id="A0A8J6XP92"/>
<dbReference type="Gene3D" id="2.60.120.430">
    <property type="entry name" value="Galactose-binding lectin"/>
    <property type="match status" value="1"/>
</dbReference>
<proteinExistence type="predicted"/>